<reference evidence="2" key="1">
    <citation type="submission" date="2020-11" db="EMBL/GenBank/DDBJ databases">
        <title>Halonatronomonas betainensis gen. nov., sp. nov. a novel haloalkaliphilic representative of the family Halanaerobiacae capable of betaine degradation.</title>
        <authorList>
            <person name="Boltyanskaya Y."/>
            <person name="Kevbrin V."/>
            <person name="Detkova E."/>
            <person name="Grouzdev D.S."/>
            <person name="Koziaeva V."/>
            <person name="Zhilina T."/>
        </authorList>
    </citation>
    <scope>NUCLEOTIDE SEQUENCE</scope>
    <source>
        <strain evidence="2">Z-7014</strain>
    </source>
</reference>
<dbReference type="RefSeq" id="WP_270454431.1">
    <property type="nucleotide sequence ID" value="NZ_JADPIE010000005.1"/>
</dbReference>
<gene>
    <name evidence="2" type="ORF">I0Q91_10195</name>
</gene>
<dbReference type="PANTHER" id="PTHR30087:SF0">
    <property type="entry name" value="INNER MEMBRANE PROTEIN"/>
    <property type="match status" value="1"/>
</dbReference>
<protein>
    <submittedName>
        <fullName evidence="2">DUF1722 domain-containing protein</fullName>
    </submittedName>
</protein>
<dbReference type="EMBL" id="JADPIE010000005">
    <property type="protein sequence ID" value="MBF8437452.1"/>
    <property type="molecule type" value="Genomic_DNA"/>
</dbReference>
<accession>A0A931AR64</accession>
<keyword evidence="3" id="KW-1185">Reference proteome</keyword>
<dbReference type="Proteomes" id="UP000621436">
    <property type="component" value="Unassembled WGS sequence"/>
</dbReference>
<evidence type="ECO:0000313" key="2">
    <source>
        <dbReference type="EMBL" id="MBF8437452.1"/>
    </source>
</evidence>
<dbReference type="InterPro" id="IPR013560">
    <property type="entry name" value="DUF1722"/>
</dbReference>
<evidence type="ECO:0000313" key="3">
    <source>
        <dbReference type="Proteomes" id="UP000621436"/>
    </source>
</evidence>
<dbReference type="PANTHER" id="PTHR30087">
    <property type="entry name" value="INNER MEMBRANE PROTEIN"/>
    <property type="match status" value="1"/>
</dbReference>
<proteinExistence type="predicted"/>
<comment type="caution">
    <text evidence="2">The sequence shown here is derived from an EMBL/GenBank/DDBJ whole genome shotgun (WGS) entry which is preliminary data.</text>
</comment>
<organism evidence="2 3">
    <name type="scientific">Halonatronomonas betaini</name>
    <dbReference type="NCBI Taxonomy" id="2778430"/>
    <lineage>
        <taxon>Bacteria</taxon>
        <taxon>Bacillati</taxon>
        <taxon>Bacillota</taxon>
        <taxon>Clostridia</taxon>
        <taxon>Halanaerobiales</taxon>
        <taxon>Halarsenatibacteraceae</taxon>
        <taxon>Halonatronomonas</taxon>
    </lineage>
</organism>
<dbReference type="InterPro" id="IPR007553">
    <property type="entry name" value="2-thiour_desulf"/>
</dbReference>
<dbReference type="Pfam" id="PF04463">
    <property type="entry name" value="2-thiour_desulf"/>
    <property type="match status" value="1"/>
</dbReference>
<dbReference type="Pfam" id="PF08349">
    <property type="entry name" value="DUF1722"/>
    <property type="match status" value="1"/>
</dbReference>
<sequence>MIDYPAPELIISKCLGFAHCYYSGQRFDIKFLKKLGEFVEYHPICPEVEIGLPVPRQTLRLVEEGKEIRLRQPATGADLTDKLKATALNFFKDNQKIDGFICKEGSPSCGCKSVKLYPALKDVAPHKKTEGLFARAVFDYYGNIPAENDGRLNNLQMREDFLTAIFTMARFRKVEESKKIKDLIDFHTRHKYLLMALSPKNLKLMGQLTANNKDLAIDELISQYKELLKDTINRSSKPGLQENVLNHCFGYISDQLKTGEIEFFLDTVKKYRKGMVPLSVPLYLLNGWIIEQDVDYLINQVYFKPFPEELIDQTDSGRKHKLD</sequence>
<feature type="domain" description="DUF1722" evidence="1">
    <location>
        <begin position="191"/>
        <end position="307"/>
    </location>
</feature>
<dbReference type="AlphaFoldDB" id="A0A931AR64"/>
<name>A0A931AR64_9FIRM</name>
<evidence type="ECO:0000259" key="1">
    <source>
        <dbReference type="Pfam" id="PF08349"/>
    </source>
</evidence>